<reference evidence="2 3" key="1">
    <citation type="journal article" date="2015" name="Genome Biol.">
        <title>Comparative genomics of Steinernema reveals deeply conserved gene regulatory networks.</title>
        <authorList>
            <person name="Dillman A.R."/>
            <person name="Macchietto M."/>
            <person name="Porter C.F."/>
            <person name="Rogers A."/>
            <person name="Williams B."/>
            <person name="Antoshechkin I."/>
            <person name="Lee M.M."/>
            <person name="Goodwin Z."/>
            <person name="Lu X."/>
            <person name="Lewis E.E."/>
            <person name="Goodrich-Blair H."/>
            <person name="Stock S.P."/>
            <person name="Adams B.J."/>
            <person name="Sternberg P.W."/>
            <person name="Mortazavi A."/>
        </authorList>
    </citation>
    <scope>NUCLEOTIDE SEQUENCE [LARGE SCALE GENOMIC DNA]</scope>
    <source>
        <strain evidence="2 3">ALL</strain>
    </source>
</reference>
<evidence type="ECO:0000313" key="3">
    <source>
        <dbReference type="Proteomes" id="UP000298663"/>
    </source>
</evidence>
<proteinExistence type="predicted"/>
<sequence>MRVPTRVAALISAFPPDSEKMWRFRRRKYFCRIELRKAVPLGLRFGMIFSFRITISFSVTLLKTRESVTLNSFIRFRFQEDAFLSRHVSFVLVISVNRTFVDPAFLLSKMPQNSKRQSMPTSQNHGTVSQCLV</sequence>
<protein>
    <submittedName>
        <fullName evidence="2">Uncharacterized protein</fullName>
    </submittedName>
</protein>
<feature type="region of interest" description="Disordered" evidence="1">
    <location>
        <begin position="112"/>
        <end position="133"/>
    </location>
</feature>
<keyword evidence="3" id="KW-1185">Reference proteome</keyword>
<accession>A0A4U8ULQ7</accession>
<dbReference type="Proteomes" id="UP000298663">
    <property type="component" value="Unassembled WGS sequence"/>
</dbReference>
<evidence type="ECO:0000256" key="1">
    <source>
        <dbReference type="SAM" id="MobiDB-lite"/>
    </source>
</evidence>
<name>A0A4U8ULQ7_STECR</name>
<evidence type="ECO:0000313" key="2">
    <source>
        <dbReference type="EMBL" id="TMS33832.1"/>
    </source>
</evidence>
<comment type="caution">
    <text evidence="2">The sequence shown here is derived from an EMBL/GenBank/DDBJ whole genome shotgun (WGS) entry which is preliminary data.</text>
</comment>
<organism evidence="2 3">
    <name type="scientific">Steinernema carpocapsae</name>
    <name type="common">Entomopathogenic nematode</name>
    <dbReference type="NCBI Taxonomy" id="34508"/>
    <lineage>
        <taxon>Eukaryota</taxon>
        <taxon>Metazoa</taxon>
        <taxon>Ecdysozoa</taxon>
        <taxon>Nematoda</taxon>
        <taxon>Chromadorea</taxon>
        <taxon>Rhabditida</taxon>
        <taxon>Tylenchina</taxon>
        <taxon>Panagrolaimomorpha</taxon>
        <taxon>Strongyloidoidea</taxon>
        <taxon>Steinernematidae</taxon>
        <taxon>Steinernema</taxon>
    </lineage>
</organism>
<dbReference type="EMBL" id="AZBU02000001">
    <property type="protein sequence ID" value="TMS33832.1"/>
    <property type="molecule type" value="Genomic_DNA"/>
</dbReference>
<dbReference type="AlphaFoldDB" id="A0A4U8ULQ7"/>
<gene>
    <name evidence="2" type="ORF">L596_001523</name>
</gene>
<reference evidence="2 3" key="2">
    <citation type="journal article" date="2019" name="G3 (Bethesda)">
        <title>Hybrid Assembly of the Genome of the Entomopathogenic Nematode Steinernema carpocapsae Identifies the X-Chromosome.</title>
        <authorList>
            <person name="Serra L."/>
            <person name="Macchietto M."/>
            <person name="Macias-Munoz A."/>
            <person name="McGill C.J."/>
            <person name="Rodriguez I.M."/>
            <person name="Rodriguez B."/>
            <person name="Murad R."/>
            <person name="Mortazavi A."/>
        </authorList>
    </citation>
    <scope>NUCLEOTIDE SEQUENCE [LARGE SCALE GENOMIC DNA]</scope>
    <source>
        <strain evidence="2 3">ALL</strain>
    </source>
</reference>